<evidence type="ECO:0000259" key="1">
    <source>
        <dbReference type="Pfam" id="PF13514"/>
    </source>
</evidence>
<comment type="caution">
    <text evidence="2">The sequence shown here is derived from an EMBL/GenBank/DDBJ whole genome shotgun (WGS) entry which is preliminary data.</text>
</comment>
<name>A0ABY0P9F2_9HYPH</name>
<dbReference type="EMBL" id="FNBZ01000011">
    <property type="protein sequence ID" value="SDH67919.1"/>
    <property type="molecule type" value="Genomic_DNA"/>
</dbReference>
<evidence type="ECO:0000313" key="2">
    <source>
        <dbReference type="EMBL" id="SDH67919.1"/>
    </source>
</evidence>
<gene>
    <name evidence="2" type="ORF">SAMN05421844_11156</name>
</gene>
<feature type="domain" description="YhaN AAA" evidence="1">
    <location>
        <begin position="1"/>
        <end position="203"/>
    </location>
</feature>
<dbReference type="Pfam" id="PF13514">
    <property type="entry name" value="AAA_27"/>
    <property type="match status" value="1"/>
</dbReference>
<dbReference type="SUPFAM" id="SSF52540">
    <property type="entry name" value="P-loop containing nucleoside triphosphate hydrolases"/>
    <property type="match status" value="1"/>
</dbReference>
<proteinExistence type="predicted"/>
<dbReference type="RefSeq" id="WP_091862443.1">
    <property type="nucleotide sequence ID" value="NZ_FNBZ01000011.1"/>
</dbReference>
<organism evidence="2 3">
    <name type="scientific">Bosea robiniae</name>
    <dbReference type="NCBI Taxonomy" id="1036780"/>
    <lineage>
        <taxon>Bacteria</taxon>
        <taxon>Pseudomonadati</taxon>
        <taxon>Pseudomonadota</taxon>
        <taxon>Alphaproteobacteria</taxon>
        <taxon>Hyphomicrobiales</taxon>
        <taxon>Boseaceae</taxon>
        <taxon>Bosea</taxon>
    </lineage>
</organism>
<dbReference type="InterPro" id="IPR027417">
    <property type="entry name" value="P-loop_NTPase"/>
</dbReference>
<dbReference type="InterPro" id="IPR038734">
    <property type="entry name" value="YhaN_AAA"/>
</dbReference>
<keyword evidence="3" id="KW-1185">Reference proteome</keyword>
<dbReference type="PANTHER" id="PTHR41259:SF1">
    <property type="entry name" value="DOUBLE-STRAND BREAK REPAIR RAD50 ATPASE, PUTATIVE-RELATED"/>
    <property type="match status" value="1"/>
</dbReference>
<accession>A0ABY0P9F2</accession>
<dbReference type="Gene3D" id="3.40.50.300">
    <property type="entry name" value="P-loop containing nucleotide triphosphate hydrolases"/>
    <property type="match status" value="2"/>
</dbReference>
<dbReference type="Proteomes" id="UP000199468">
    <property type="component" value="Unassembled WGS sequence"/>
</dbReference>
<evidence type="ECO:0000313" key="3">
    <source>
        <dbReference type="Proteomes" id="UP000199468"/>
    </source>
</evidence>
<protein>
    <submittedName>
        <fullName evidence="2">Uncharacterized protein YhaN</fullName>
    </submittedName>
</protein>
<sequence>MRIRRLDLTRYGRFTNHSIDFGAPEAGKPDFHLIVGANEAGKSTLTAAIVDLLFGMGQRSPYGFLHGYDGMQIGAALELPSGEREVVRVKRGARLRDASGQAIDEGILTAGLSGIDREAYRMMFCLDEETLRMGGESILASQGELGQLLFSASAGLAAFGQRLSKLQEIVDAFHKPRGRSTELSAFKARLDELKARKEAINVLATTHAQLVLDRDDASAKYEAALSERSKSKLRFDEINRYLGVLPDLVALKGLRLDLSALAEVPQPPAAWAERLPELIGAEGRIKAACEIASANVDRIRRERDGIQIEQVLIDAGPAIDALRNSEARYVAALDISKRESELAVIEGNLKKISERLDRAGELPAKLVLPATLVGKLRGLIDRRSGLRERLQAASRECIRASDALSAAKQVLASLDATDQDEVLAARVRLALDQARASDHAAREKAALRVIIGLQDKLKEQLNQLGSWNGDLDQLAAMKAPTTHQIEDWRRRGEVIRQASVKHASDIESLTDRMVELAATITSIKAATGLVDDATARTSRVDRDDAWRTHREVLSEATAAVFEAALRNDDGITETRLSQTSLAADLRQAVQAEATTAAKLRRAEQLHTDTLALKAGLDAELAATFIVIGLPSDAHVADLERLLMRRASALEISAQIEVASADLRTAQEDGAAHVERLAAALKSIGVLPSENEFANLLVGLQTAIDRRTTLRSELSHAAKSLEQSVTELATRQRDVAEAQAAQDDWQQEWDVTVKSCWLSEVPSPLGPDEVSQVLNVLAEIPPLESERESLSHRIAAMKRDQDQFIQAVSSVASSLQIPADEDDPVKLAADLRRRLETARSHERDRRSKTAELERAVIVNRDALEELTLHRADVETHTSFFGVASLMEVSAKIDEANRRSELERQLKVLSSRITAACRTETLEAAEAILAELEQTGLEAEAASLASRLEGQDREAHELHARHLQADRALAAIGGDDAVARLDEERRTVLVELEEKAVQYARLKLGIAAAHQALQIYRDTHRTSMLQHASDAYRTITMSAYSGLATQPNGDKEILLGVMAGGGSKLATEMSTGARAQLYLALRIAGYHEFAKTRPSLPFIADDILETFDDFRSEEACRLFGGMATSGQVIVATHHHHLIDIALRACSDVTVHQLVFQ</sequence>
<dbReference type="PANTHER" id="PTHR41259">
    <property type="entry name" value="DOUBLE-STRAND BREAK REPAIR RAD50 ATPASE, PUTATIVE-RELATED"/>
    <property type="match status" value="1"/>
</dbReference>
<reference evidence="2 3" key="1">
    <citation type="submission" date="2016-10" db="EMBL/GenBank/DDBJ databases">
        <authorList>
            <person name="Varghese N."/>
            <person name="Submissions S."/>
        </authorList>
    </citation>
    <scope>NUCLEOTIDE SEQUENCE [LARGE SCALE GENOMIC DNA]</scope>
    <source>
        <strain evidence="2 3">DSM 26672</strain>
    </source>
</reference>